<evidence type="ECO:0000256" key="1">
    <source>
        <dbReference type="SAM" id="Phobius"/>
    </source>
</evidence>
<name>A0AAP3DFR1_BRELA</name>
<evidence type="ECO:0008006" key="5">
    <source>
        <dbReference type="Google" id="ProtNLM"/>
    </source>
</evidence>
<feature type="transmembrane region" description="Helical" evidence="1">
    <location>
        <begin position="385"/>
        <end position="405"/>
    </location>
</feature>
<gene>
    <name evidence="3" type="ORF">O0554_05055</name>
</gene>
<dbReference type="EMBL" id="JAPTNE010000005">
    <property type="protein sequence ID" value="MCZ0806290.1"/>
    <property type="molecule type" value="Genomic_DNA"/>
</dbReference>
<proteinExistence type="predicted"/>
<dbReference type="AlphaFoldDB" id="A0AAP3DFR1"/>
<dbReference type="RefSeq" id="WP_258433030.1">
    <property type="nucleotide sequence ID" value="NZ_JANSGW010000005.1"/>
</dbReference>
<keyword evidence="1" id="KW-0812">Transmembrane</keyword>
<evidence type="ECO:0000256" key="2">
    <source>
        <dbReference type="SAM" id="SignalP"/>
    </source>
</evidence>
<keyword evidence="2" id="KW-0732">Signal</keyword>
<keyword evidence="1" id="KW-0472">Membrane</keyword>
<dbReference type="Gene3D" id="3.40.50.880">
    <property type="match status" value="1"/>
</dbReference>
<evidence type="ECO:0000313" key="3">
    <source>
        <dbReference type="EMBL" id="MCZ0806290.1"/>
    </source>
</evidence>
<reference evidence="3" key="1">
    <citation type="submission" date="2022-09" db="EMBL/GenBank/DDBJ databases">
        <title>Genome analysis and characterization of larvicidal activity of Brevibacillus strains.</title>
        <authorList>
            <person name="Patrusheva E.V."/>
            <person name="Izotova A.O."/>
            <person name="Toshchakov S.V."/>
            <person name="Sineoky S.P."/>
        </authorList>
    </citation>
    <scope>NUCLEOTIDE SEQUENCE</scope>
    <source>
        <strain evidence="3">VKPM_B-13247</strain>
    </source>
</reference>
<protein>
    <recommendedName>
        <fullName evidence="5">DUF916 domain-containing protein</fullName>
    </recommendedName>
</protein>
<evidence type="ECO:0000313" key="4">
    <source>
        <dbReference type="Proteomes" id="UP001077662"/>
    </source>
</evidence>
<sequence>MWKWLVAITLAFMGFQLPVAYAADRIEMKTKIPFADITSQDNLIRVHADITNNGDAVTGELRFSIEELNSKKMVLPYVKEITVQKGETKHVFFDLPSEEIINNSRTLQLEFYQGNQLLAKVTPNYQGREKQSDQVTVVVLDQHENSMQFLNQVRQEGAGDSNKEAEYANGANWKSMLVSNVIPEELPTEAHVLSNINMLVIGDISANSLPSDQINKIKEWVYAGGNLLVSAATPPEILDSFKEWMPALTKQPGTTKDLSTFTEISKKSALPVQQITVYNKSLPLFSTQKVGLGKLFFANYDVNAQPLASWDFNRQLWSKLVSQYELNSQVRFPYLNRNPNYYNLANHIPGIHVPSASVLFFIWIGYVLLIGPILYVLLKRRDRRDWAWGIIPVSALVVSVGALSFGKNLIAPSDKLYTVNQIISIKPDLAIIKSDATVLKRSGGAVTLDTKDGLIVPGNLLQYTEKNKNKYAYTIRQNDRGQFQTTINQIPYMTQKSINGGGLVKDVGQIQADLIFEQDHIKGAITNKSIFDYQELYLTMGNRRMELGSLAKGETKQINEEIKPFYKQDFSFEDTAYPTQNERQKAILYDNSLQAMGNVNGLNLVGVSNSPYQVFTASEQGFVQDYLTFVQQPILLKDAQTNHITYPYGTLGVQILSTEGNVSREDHDEVTMYNGKVTYGLQVPSNVELTNVMAPLDNFAYQYVKKAVYHAASREWKVLDSNSALQLTDNPKEYVNTEGFILIRFIYEGDSPVSIPQPVFQLEGKEKQ</sequence>
<accession>A0AAP3DFR1</accession>
<organism evidence="3 4">
    <name type="scientific">Brevibacillus laterosporus</name>
    <name type="common">Bacillus laterosporus</name>
    <dbReference type="NCBI Taxonomy" id="1465"/>
    <lineage>
        <taxon>Bacteria</taxon>
        <taxon>Bacillati</taxon>
        <taxon>Bacillota</taxon>
        <taxon>Bacilli</taxon>
        <taxon>Bacillales</taxon>
        <taxon>Paenibacillaceae</taxon>
        <taxon>Brevibacillus</taxon>
    </lineage>
</organism>
<dbReference type="SUPFAM" id="SSF52317">
    <property type="entry name" value="Class I glutamine amidotransferase-like"/>
    <property type="match status" value="1"/>
</dbReference>
<comment type="caution">
    <text evidence="3">The sequence shown here is derived from an EMBL/GenBank/DDBJ whole genome shotgun (WGS) entry which is preliminary data.</text>
</comment>
<feature type="signal peptide" evidence="2">
    <location>
        <begin position="1"/>
        <end position="22"/>
    </location>
</feature>
<keyword evidence="1" id="KW-1133">Transmembrane helix</keyword>
<feature type="chain" id="PRO_5042937394" description="DUF916 domain-containing protein" evidence="2">
    <location>
        <begin position="23"/>
        <end position="768"/>
    </location>
</feature>
<dbReference type="Proteomes" id="UP001077662">
    <property type="component" value="Unassembled WGS sequence"/>
</dbReference>
<feature type="transmembrane region" description="Helical" evidence="1">
    <location>
        <begin position="358"/>
        <end position="378"/>
    </location>
</feature>
<dbReference type="InterPro" id="IPR029062">
    <property type="entry name" value="Class_I_gatase-like"/>
</dbReference>